<comment type="similarity">
    <text evidence="1">Belongs to the type-I restriction system S methylase family.</text>
</comment>
<evidence type="ECO:0000256" key="3">
    <source>
        <dbReference type="ARBA" id="ARBA00023125"/>
    </source>
</evidence>
<accession>A0A3N0AZC0</accession>
<dbReference type="AlphaFoldDB" id="A0A3N0AZC0"/>
<dbReference type="RefSeq" id="WP_123208894.1">
    <property type="nucleotide sequence ID" value="NZ_JBHTHO010000009.1"/>
</dbReference>
<comment type="caution">
    <text evidence="5">The sequence shown here is derived from an EMBL/GenBank/DDBJ whole genome shotgun (WGS) entry which is preliminary data.</text>
</comment>
<dbReference type="InterPro" id="IPR000055">
    <property type="entry name" value="Restrct_endonuc_typeI_TRD"/>
</dbReference>
<gene>
    <name evidence="5" type="ORF">DMP06_06295</name>
</gene>
<evidence type="ECO:0000313" key="5">
    <source>
        <dbReference type="EMBL" id="RNL39940.1"/>
    </source>
</evidence>
<evidence type="ECO:0000256" key="2">
    <source>
        <dbReference type="ARBA" id="ARBA00022747"/>
    </source>
</evidence>
<dbReference type="GO" id="GO:0009307">
    <property type="term" value="P:DNA restriction-modification system"/>
    <property type="evidence" value="ECO:0007669"/>
    <property type="project" value="UniProtKB-KW"/>
</dbReference>
<organism evidence="5 6">
    <name type="scientific">Slackia equolifaciens</name>
    <dbReference type="NCBI Taxonomy" id="498718"/>
    <lineage>
        <taxon>Bacteria</taxon>
        <taxon>Bacillati</taxon>
        <taxon>Actinomycetota</taxon>
        <taxon>Coriobacteriia</taxon>
        <taxon>Eggerthellales</taxon>
        <taxon>Eggerthellaceae</taxon>
        <taxon>Slackia</taxon>
    </lineage>
</organism>
<dbReference type="PANTHER" id="PTHR30408:SF12">
    <property type="entry name" value="TYPE I RESTRICTION ENZYME MJAVIII SPECIFICITY SUBUNIT"/>
    <property type="match status" value="1"/>
</dbReference>
<dbReference type="InterPro" id="IPR044946">
    <property type="entry name" value="Restrct_endonuc_typeI_TRD_sf"/>
</dbReference>
<proteinExistence type="inferred from homology"/>
<dbReference type="Pfam" id="PF01420">
    <property type="entry name" value="Methylase_S"/>
    <property type="match status" value="1"/>
</dbReference>
<dbReference type="PANTHER" id="PTHR30408">
    <property type="entry name" value="TYPE-1 RESTRICTION ENZYME ECOKI SPECIFICITY PROTEIN"/>
    <property type="match status" value="1"/>
</dbReference>
<dbReference type="GO" id="GO:0003677">
    <property type="term" value="F:DNA binding"/>
    <property type="evidence" value="ECO:0007669"/>
    <property type="project" value="UniProtKB-KW"/>
</dbReference>
<keyword evidence="3" id="KW-0238">DNA-binding</keyword>
<evidence type="ECO:0000313" key="6">
    <source>
        <dbReference type="Proteomes" id="UP000269591"/>
    </source>
</evidence>
<sequence>MGFRVALGDICAFDRGASIPRARMHETGDYLYIHYGDLYRGFSLRIDVESPQKQLPYVASDEKVKTGQFLHDQDIVYVLTSETIDDLGHAFLFNNPKGRIAVSGTETTIVRVIRRDIVEPAYLNYLLQSTYFKTLLRQYVRGMKVFRVHPTDLARIEVDLPPIENQRRVVSLLDVIYEKQLLNQRTNDYLVA</sequence>
<dbReference type="Gene3D" id="3.90.220.20">
    <property type="entry name" value="DNA methylase specificity domains"/>
    <property type="match status" value="1"/>
</dbReference>
<dbReference type="OrthoDB" id="667970at2"/>
<evidence type="ECO:0000256" key="1">
    <source>
        <dbReference type="ARBA" id="ARBA00010923"/>
    </source>
</evidence>
<evidence type="ECO:0000259" key="4">
    <source>
        <dbReference type="Pfam" id="PF01420"/>
    </source>
</evidence>
<protein>
    <recommendedName>
        <fullName evidence="4">Type I restriction modification DNA specificity domain-containing protein</fullName>
    </recommendedName>
</protein>
<dbReference type="EMBL" id="QIBX01000009">
    <property type="protein sequence ID" value="RNL39940.1"/>
    <property type="molecule type" value="Genomic_DNA"/>
</dbReference>
<dbReference type="Proteomes" id="UP000269591">
    <property type="component" value="Unassembled WGS sequence"/>
</dbReference>
<dbReference type="InterPro" id="IPR052021">
    <property type="entry name" value="Type-I_RS_S_subunit"/>
</dbReference>
<keyword evidence="6" id="KW-1185">Reference proteome</keyword>
<name>A0A3N0AZC0_9ACTN</name>
<reference evidence="6" key="1">
    <citation type="submission" date="2018-05" db="EMBL/GenBank/DDBJ databases">
        <title>Genome Sequencing of selected type strains of the family Eggerthellaceae.</title>
        <authorList>
            <person name="Danylec N."/>
            <person name="Stoll D.A."/>
            <person name="Doetsch A."/>
            <person name="Huch M."/>
        </authorList>
    </citation>
    <scope>NUCLEOTIDE SEQUENCE [LARGE SCALE GENOMIC DNA]</scope>
    <source>
        <strain evidence="6">DSM 24851</strain>
    </source>
</reference>
<dbReference type="SUPFAM" id="SSF116734">
    <property type="entry name" value="DNA methylase specificity domain"/>
    <property type="match status" value="1"/>
</dbReference>
<feature type="domain" description="Type I restriction modification DNA specificity" evidence="4">
    <location>
        <begin position="5"/>
        <end position="186"/>
    </location>
</feature>
<keyword evidence="2" id="KW-0680">Restriction system</keyword>